<dbReference type="Gene3D" id="3.40.30.10">
    <property type="entry name" value="Glutaredoxin"/>
    <property type="match status" value="1"/>
</dbReference>
<gene>
    <name evidence="9" type="ORF">EDC52_11087</name>
</gene>
<dbReference type="RefSeq" id="WP_131866979.1">
    <property type="nucleotide sequence ID" value="NZ_SMCR01000010.1"/>
</dbReference>
<proteinExistence type="inferred from homology"/>
<comment type="caution">
    <text evidence="9">The sequence shown here is derived from an EMBL/GenBank/DDBJ whole genome shotgun (WGS) entry which is preliminary data.</text>
</comment>
<evidence type="ECO:0000256" key="5">
    <source>
        <dbReference type="ARBA" id="ARBA00022982"/>
    </source>
</evidence>
<accession>A0A4R3YK16</accession>
<dbReference type="InterPro" id="IPR036249">
    <property type="entry name" value="Thioredoxin-like_sf"/>
</dbReference>
<name>A0A4R3YK16_9GAMM</name>
<protein>
    <recommendedName>
        <fullName evidence="3">Glutaredoxin-like protein NrdH</fullName>
    </recommendedName>
</protein>
<dbReference type="GO" id="GO:0009055">
    <property type="term" value="F:electron transfer activity"/>
    <property type="evidence" value="ECO:0007669"/>
    <property type="project" value="TreeGrafter"/>
</dbReference>
<keyword evidence="10" id="KW-1185">Reference proteome</keyword>
<comment type="similarity">
    <text evidence="2">Belongs to the glutaredoxin family.</text>
</comment>
<evidence type="ECO:0000256" key="7">
    <source>
        <dbReference type="ARBA" id="ARBA00023284"/>
    </source>
</evidence>
<dbReference type="PANTHER" id="PTHR34386">
    <property type="entry name" value="GLUTAREDOXIN"/>
    <property type="match status" value="1"/>
</dbReference>
<evidence type="ECO:0000313" key="9">
    <source>
        <dbReference type="EMBL" id="TCV93055.1"/>
    </source>
</evidence>
<evidence type="ECO:0000256" key="6">
    <source>
        <dbReference type="ARBA" id="ARBA00023157"/>
    </source>
</evidence>
<dbReference type="InterPro" id="IPR051548">
    <property type="entry name" value="Grx-like_ET"/>
</dbReference>
<evidence type="ECO:0000256" key="1">
    <source>
        <dbReference type="ARBA" id="ARBA00002292"/>
    </source>
</evidence>
<feature type="domain" description="Glutaredoxin" evidence="8">
    <location>
        <begin position="3"/>
        <end position="61"/>
    </location>
</feature>
<dbReference type="EMBL" id="SMCR01000010">
    <property type="protein sequence ID" value="TCV93055.1"/>
    <property type="molecule type" value="Genomic_DNA"/>
</dbReference>
<evidence type="ECO:0000256" key="4">
    <source>
        <dbReference type="ARBA" id="ARBA00022448"/>
    </source>
</evidence>
<dbReference type="InterPro" id="IPR011909">
    <property type="entry name" value="GlrX_NrdH"/>
</dbReference>
<keyword evidence="7" id="KW-0676">Redox-active center</keyword>
<evidence type="ECO:0000313" key="10">
    <source>
        <dbReference type="Proteomes" id="UP000295719"/>
    </source>
</evidence>
<comment type="function">
    <text evidence="1">Electron transport system for the ribonucleotide reductase system NrdEF.</text>
</comment>
<keyword evidence="6" id="KW-1015">Disulfide bond</keyword>
<reference evidence="9 10" key="1">
    <citation type="submission" date="2019-03" db="EMBL/GenBank/DDBJ databases">
        <title>Genomic Encyclopedia of Type Strains, Phase IV (KMG-IV): sequencing the most valuable type-strain genomes for metagenomic binning, comparative biology and taxonomic classification.</title>
        <authorList>
            <person name="Goeker M."/>
        </authorList>
    </citation>
    <scope>NUCLEOTIDE SEQUENCE [LARGE SCALE GENOMIC DNA]</scope>
    <source>
        <strain evidence="9 10">DSM 19580</strain>
    </source>
</reference>
<evidence type="ECO:0000259" key="8">
    <source>
        <dbReference type="Pfam" id="PF00462"/>
    </source>
</evidence>
<dbReference type="OrthoDB" id="8545217at2"/>
<organism evidence="9 10">
    <name type="scientific">Biostraticola tofi</name>
    <dbReference type="NCBI Taxonomy" id="466109"/>
    <lineage>
        <taxon>Bacteria</taxon>
        <taxon>Pseudomonadati</taxon>
        <taxon>Pseudomonadota</taxon>
        <taxon>Gammaproteobacteria</taxon>
        <taxon>Enterobacterales</taxon>
        <taxon>Bruguierivoracaceae</taxon>
        <taxon>Biostraticola</taxon>
    </lineage>
</organism>
<dbReference type="PROSITE" id="PS51354">
    <property type="entry name" value="GLUTAREDOXIN_2"/>
    <property type="match status" value="1"/>
</dbReference>
<dbReference type="GO" id="GO:0045454">
    <property type="term" value="P:cell redox homeostasis"/>
    <property type="evidence" value="ECO:0007669"/>
    <property type="project" value="InterPro"/>
</dbReference>
<dbReference type="CDD" id="cd02976">
    <property type="entry name" value="NrdH"/>
    <property type="match status" value="1"/>
</dbReference>
<dbReference type="PANTHER" id="PTHR34386:SF1">
    <property type="entry name" value="GLUTAREDOXIN-LIKE PROTEIN NRDH"/>
    <property type="match status" value="1"/>
</dbReference>
<keyword evidence="5" id="KW-0249">Electron transport</keyword>
<evidence type="ECO:0000256" key="2">
    <source>
        <dbReference type="ARBA" id="ARBA00007787"/>
    </source>
</evidence>
<evidence type="ECO:0000256" key="3">
    <source>
        <dbReference type="ARBA" id="ARBA00017945"/>
    </source>
</evidence>
<dbReference type="InterPro" id="IPR002109">
    <property type="entry name" value="Glutaredoxin"/>
</dbReference>
<dbReference type="NCBIfam" id="TIGR02194">
    <property type="entry name" value="GlrX_NrdH"/>
    <property type="match status" value="1"/>
</dbReference>
<dbReference type="AlphaFoldDB" id="A0A4R3YK16"/>
<keyword evidence="4" id="KW-0813">Transport</keyword>
<sequence length="79" mass="8904">MIITIYTKPDCVQCHATCRAMDKKGINYRLVDLMEDLQALAYVRSLGYQQVPVVQTANEHWSGFRPDKIGMLASQSLTA</sequence>
<dbReference type="SUPFAM" id="SSF52833">
    <property type="entry name" value="Thioredoxin-like"/>
    <property type="match status" value="1"/>
</dbReference>
<dbReference type="Pfam" id="PF00462">
    <property type="entry name" value="Glutaredoxin"/>
    <property type="match status" value="1"/>
</dbReference>
<dbReference type="Proteomes" id="UP000295719">
    <property type="component" value="Unassembled WGS sequence"/>
</dbReference>